<dbReference type="AlphaFoldDB" id="A0A4R9AK28"/>
<feature type="domain" description="Bacterial sugar transferase" evidence="3">
    <location>
        <begin position="6"/>
        <end position="180"/>
    </location>
</feature>
<dbReference type="RefSeq" id="WP_134512736.1">
    <property type="nucleotide sequence ID" value="NZ_SOHJ01000001.1"/>
</dbReference>
<keyword evidence="2" id="KW-1133">Transmembrane helix</keyword>
<evidence type="ECO:0000313" key="4">
    <source>
        <dbReference type="EMBL" id="TFD63142.1"/>
    </source>
</evidence>
<keyword evidence="2" id="KW-0812">Transmembrane</keyword>
<dbReference type="EMBL" id="SOHJ01000001">
    <property type="protein sequence ID" value="TFD63142.1"/>
    <property type="molecule type" value="Genomic_DNA"/>
</dbReference>
<dbReference type="Proteomes" id="UP000298170">
    <property type="component" value="Unassembled WGS sequence"/>
</dbReference>
<comment type="caution">
    <text evidence="4">The sequence shown here is derived from an EMBL/GenBank/DDBJ whole genome shotgun (WGS) entry which is preliminary data.</text>
</comment>
<comment type="similarity">
    <text evidence="1">Belongs to the bacterial sugar transferase family.</text>
</comment>
<protein>
    <submittedName>
        <fullName evidence="4">Sugar transferase</fullName>
    </submittedName>
</protein>
<feature type="transmembrane region" description="Helical" evidence="2">
    <location>
        <begin position="12"/>
        <end position="35"/>
    </location>
</feature>
<evidence type="ECO:0000259" key="3">
    <source>
        <dbReference type="Pfam" id="PF02397"/>
    </source>
</evidence>
<dbReference type="InterPro" id="IPR003362">
    <property type="entry name" value="Bact_transf"/>
</dbReference>
<sequence length="203" mass="22770">MYRPVKRILDLLGAAVLIVITAPITFLLALALAIAHRGSPFFVQERIGFREQNFRIVKFKTMSDIPNDGFEPLPDAERLTALGRIVREASLDEIPQLINVLRGEMSFVGPRPLLVRYLPCYRGEERIRHTVRPGITGLAQVRGRNDLGWDSRLAFDVQYVRQLSASLDARILLATVKSVLTASGVRVDAHSGELRDLDVERGR</sequence>
<name>A0A4R9AK28_9MICO</name>
<accession>A0A4R9AK28</accession>
<evidence type="ECO:0000256" key="2">
    <source>
        <dbReference type="SAM" id="Phobius"/>
    </source>
</evidence>
<dbReference type="PANTHER" id="PTHR30576">
    <property type="entry name" value="COLANIC BIOSYNTHESIS UDP-GLUCOSE LIPID CARRIER TRANSFERASE"/>
    <property type="match status" value="1"/>
</dbReference>
<gene>
    <name evidence="4" type="ORF">E3T39_00055</name>
</gene>
<evidence type="ECO:0000256" key="1">
    <source>
        <dbReference type="ARBA" id="ARBA00006464"/>
    </source>
</evidence>
<dbReference type="Pfam" id="PF02397">
    <property type="entry name" value="Bac_transf"/>
    <property type="match status" value="1"/>
</dbReference>
<keyword evidence="5" id="KW-1185">Reference proteome</keyword>
<reference evidence="4 5" key="1">
    <citation type="submission" date="2019-03" db="EMBL/GenBank/DDBJ databases">
        <title>Genomics of glacier-inhabiting Cryobacterium strains.</title>
        <authorList>
            <person name="Liu Q."/>
            <person name="Xin Y.-H."/>
        </authorList>
    </citation>
    <scope>NUCLEOTIDE SEQUENCE [LARGE SCALE GENOMIC DNA]</scope>
    <source>
        <strain evidence="4 5">Sr39</strain>
    </source>
</reference>
<keyword evidence="4" id="KW-0808">Transferase</keyword>
<dbReference type="OrthoDB" id="9808602at2"/>
<proteinExistence type="inferred from homology"/>
<organism evidence="4 5">
    <name type="scientific">Cryobacterium suzukii</name>
    <dbReference type="NCBI Taxonomy" id="1259198"/>
    <lineage>
        <taxon>Bacteria</taxon>
        <taxon>Bacillati</taxon>
        <taxon>Actinomycetota</taxon>
        <taxon>Actinomycetes</taxon>
        <taxon>Micrococcales</taxon>
        <taxon>Microbacteriaceae</taxon>
        <taxon>Cryobacterium</taxon>
    </lineage>
</organism>
<dbReference type="GO" id="GO:0016780">
    <property type="term" value="F:phosphotransferase activity, for other substituted phosphate groups"/>
    <property type="evidence" value="ECO:0007669"/>
    <property type="project" value="TreeGrafter"/>
</dbReference>
<evidence type="ECO:0000313" key="5">
    <source>
        <dbReference type="Proteomes" id="UP000298170"/>
    </source>
</evidence>
<dbReference type="PANTHER" id="PTHR30576:SF8">
    <property type="entry name" value="UNDECAPRENYL-PHOSPHATE GALACTOSE PHOSPHOTRANSFERASE"/>
    <property type="match status" value="1"/>
</dbReference>
<keyword evidence="2" id="KW-0472">Membrane</keyword>